<keyword evidence="2" id="KW-0812">Transmembrane</keyword>
<feature type="transmembrane region" description="Helical" evidence="2">
    <location>
        <begin position="202"/>
        <end position="223"/>
    </location>
</feature>
<feature type="chain" id="PRO_5041261193" evidence="3">
    <location>
        <begin position="22"/>
        <end position="397"/>
    </location>
</feature>
<keyword evidence="2" id="KW-0472">Membrane</keyword>
<gene>
    <name evidence="5" type="ORF">LZ495_30845</name>
</gene>
<name>A0AA41Q5Z2_9ACTN</name>
<evidence type="ECO:0000259" key="4">
    <source>
        <dbReference type="Pfam" id="PF14219"/>
    </source>
</evidence>
<evidence type="ECO:0000256" key="2">
    <source>
        <dbReference type="SAM" id="Phobius"/>
    </source>
</evidence>
<feature type="transmembrane region" description="Helical" evidence="2">
    <location>
        <begin position="110"/>
        <end position="133"/>
    </location>
</feature>
<feature type="region of interest" description="Disordered" evidence="1">
    <location>
        <begin position="348"/>
        <end position="397"/>
    </location>
</feature>
<feature type="region of interest" description="Disordered" evidence="1">
    <location>
        <begin position="32"/>
        <end position="85"/>
    </location>
</feature>
<dbReference type="InterPro" id="IPR025565">
    <property type="entry name" value="DUF4328"/>
</dbReference>
<feature type="transmembrane region" description="Helical" evidence="2">
    <location>
        <begin position="294"/>
        <end position="312"/>
    </location>
</feature>
<keyword evidence="2" id="KW-1133">Transmembrane helix</keyword>
<protein>
    <submittedName>
        <fullName evidence="5">DUF4328 domain-containing protein</fullName>
    </submittedName>
</protein>
<feature type="signal peptide" evidence="3">
    <location>
        <begin position="1"/>
        <end position="21"/>
    </location>
</feature>
<organism evidence="5 6">
    <name type="scientific">Yinghuangia soli</name>
    <dbReference type="NCBI Taxonomy" id="2908204"/>
    <lineage>
        <taxon>Bacteria</taxon>
        <taxon>Bacillati</taxon>
        <taxon>Actinomycetota</taxon>
        <taxon>Actinomycetes</taxon>
        <taxon>Kitasatosporales</taxon>
        <taxon>Streptomycetaceae</taxon>
        <taxon>Yinghuangia</taxon>
    </lineage>
</organism>
<comment type="caution">
    <text evidence="5">The sequence shown here is derived from an EMBL/GenBank/DDBJ whole genome shotgun (WGS) entry which is preliminary data.</text>
</comment>
<sequence>MPCANCGAPLTSAGLCPACGAAPTQAAHDPYAAGPGGAVPPPPGPGAGAPGSAPGHPGAAPGFPGQAPGFAQPGAPGMMPPAPAMPGGTGWGGGYGMAPQWSPFQSIQGLGTALMILFGVAAGTGVLSTVAYFRRASVLDDISEGRLWDSDPEGADDLVQAALGFTGVAMLAVAVLMIIWLYRARANTDGWAAPPATMSSKGWAIGGWFIPVANWVIPAIVVNDTWKRSDVRASVPGGRPGGRGLLWAWWVCYVLATLLYSVSAITRKSEDDVNDGDVTFSEYVDAGKAADNTAGVSSLLLIAAAILGIFVVRKIVALQNERVGLGGGAPGYGGPGFGGPVPAGYGAPQGGAPYPGAPYPPAPGAYPGGTAAPANPWGSGPQPPQAPPSGGIDFGKH</sequence>
<evidence type="ECO:0000313" key="6">
    <source>
        <dbReference type="Proteomes" id="UP001165378"/>
    </source>
</evidence>
<feature type="compositionally biased region" description="Pro residues" evidence="1">
    <location>
        <begin position="355"/>
        <end position="364"/>
    </location>
</feature>
<evidence type="ECO:0000256" key="3">
    <source>
        <dbReference type="SAM" id="SignalP"/>
    </source>
</evidence>
<feature type="compositionally biased region" description="Low complexity" evidence="1">
    <location>
        <begin position="50"/>
        <end position="77"/>
    </location>
</feature>
<reference evidence="5" key="1">
    <citation type="submission" date="2022-01" db="EMBL/GenBank/DDBJ databases">
        <title>Genome-Based Taxonomic Classification of the Phylum Actinobacteria.</title>
        <authorList>
            <person name="Gao Y."/>
        </authorList>
    </citation>
    <scope>NUCLEOTIDE SEQUENCE</scope>
    <source>
        <strain evidence="5">KLBMP 8922</strain>
    </source>
</reference>
<dbReference type="Pfam" id="PF14219">
    <property type="entry name" value="DUF4328"/>
    <property type="match status" value="1"/>
</dbReference>
<keyword evidence="3" id="KW-0732">Signal</keyword>
<keyword evidence="6" id="KW-1185">Reference proteome</keyword>
<feature type="domain" description="DUF4328" evidence="4">
    <location>
        <begin position="153"/>
        <end position="315"/>
    </location>
</feature>
<evidence type="ECO:0000256" key="1">
    <source>
        <dbReference type="SAM" id="MobiDB-lite"/>
    </source>
</evidence>
<dbReference type="EMBL" id="JAKFHA010000025">
    <property type="protein sequence ID" value="MCF2531590.1"/>
    <property type="molecule type" value="Genomic_DNA"/>
</dbReference>
<feature type="transmembrane region" description="Helical" evidence="2">
    <location>
        <begin position="161"/>
        <end position="182"/>
    </location>
</feature>
<evidence type="ECO:0000313" key="5">
    <source>
        <dbReference type="EMBL" id="MCF2531590.1"/>
    </source>
</evidence>
<feature type="transmembrane region" description="Helical" evidence="2">
    <location>
        <begin position="244"/>
        <end position="265"/>
    </location>
</feature>
<feature type="compositionally biased region" description="Low complexity" evidence="1">
    <location>
        <begin position="368"/>
        <end position="380"/>
    </location>
</feature>
<dbReference type="Proteomes" id="UP001165378">
    <property type="component" value="Unassembled WGS sequence"/>
</dbReference>
<dbReference type="RefSeq" id="WP_235056241.1">
    <property type="nucleotide sequence ID" value="NZ_JAKFHA010000025.1"/>
</dbReference>
<proteinExistence type="predicted"/>
<accession>A0AA41Q5Z2</accession>
<dbReference type="AlphaFoldDB" id="A0AA41Q5Z2"/>